<dbReference type="GO" id="GO:0006508">
    <property type="term" value="P:proteolysis"/>
    <property type="evidence" value="ECO:0007669"/>
    <property type="project" value="UniProtKB-KW"/>
</dbReference>
<sequence length="458" mass="51072">MQNEVIEYLKKHREKHLSELKEFLSIQSISALSSHNEDVKKAAEWVKNELGNIGFAHAEIMSTDGHPVVYGEYISDENAPTVLVYGHYDVQPVDPIELWDSEPFDATIRDDKIYARGATDDKGQVFMHLKVMEAILKTSDKAPVNFKVLIEGEEEVGSPNLPKFAQEKKDLLEADLIVVSDSALVERGKPTITYGLRGLAGIQIDVTGAKSDLHSGEYGGGVVNPIHALVKIVDSFRDEKNRIQVEGFYDRVPELSQEERDALASVPFDEEKLKNDLNVPELDGEEGYSYVERTSVRPTLEVNGIYGGFQGEGIKTVLPNKATAKVTCRLVPDQDPDEIVELLTNHVEKHTPNGVHVDIKPFDKGKPYVTPFDHPVIKMAAEAYEKVYQAETAYIRGGGSIPIVAELDEILNVPVVLMGFGLPDENLHAPNEHLNLENFDKGMETLAHYYYMLNDYKG</sequence>
<feature type="domain" description="Peptidase M20 dimerisation" evidence="4">
    <location>
        <begin position="194"/>
        <end position="354"/>
    </location>
</feature>
<keyword evidence="6" id="KW-1185">Reference proteome</keyword>
<dbReference type="NCBIfam" id="NF005914">
    <property type="entry name" value="PRK07907.1"/>
    <property type="match status" value="1"/>
</dbReference>
<dbReference type="Gene3D" id="3.30.70.360">
    <property type="match status" value="1"/>
</dbReference>
<evidence type="ECO:0000259" key="4">
    <source>
        <dbReference type="Pfam" id="PF07687"/>
    </source>
</evidence>
<keyword evidence="3" id="KW-0378">Hydrolase</keyword>
<organism evidence="5 6">
    <name type="scientific">Allobacillus salarius</name>
    <dbReference type="NCBI Taxonomy" id="1955272"/>
    <lineage>
        <taxon>Bacteria</taxon>
        <taxon>Bacillati</taxon>
        <taxon>Bacillota</taxon>
        <taxon>Bacilli</taxon>
        <taxon>Bacillales</taxon>
        <taxon>Bacillaceae</taxon>
        <taxon>Allobacillus</taxon>
    </lineage>
</organism>
<dbReference type="PANTHER" id="PTHR43270">
    <property type="entry name" value="BETA-ALA-HIS DIPEPTIDASE"/>
    <property type="match status" value="1"/>
</dbReference>
<evidence type="ECO:0000313" key="5">
    <source>
        <dbReference type="EMBL" id="TSJ65324.1"/>
    </source>
</evidence>
<keyword evidence="2" id="KW-0479">Metal-binding</keyword>
<dbReference type="GO" id="GO:0046872">
    <property type="term" value="F:metal ion binding"/>
    <property type="evidence" value="ECO:0007669"/>
    <property type="project" value="UniProtKB-KW"/>
</dbReference>
<dbReference type="NCBIfam" id="NF006053">
    <property type="entry name" value="PRK08201.1"/>
    <property type="match status" value="1"/>
</dbReference>
<dbReference type="OrthoDB" id="9761532at2"/>
<dbReference type="CDD" id="cd05680">
    <property type="entry name" value="M20_dipept_like"/>
    <property type="match status" value="1"/>
</dbReference>
<dbReference type="Gene3D" id="3.40.630.10">
    <property type="entry name" value="Zn peptidases"/>
    <property type="match status" value="1"/>
</dbReference>
<dbReference type="RefSeq" id="WP_144088643.1">
    <property type="nucleotide sequence ID" value="NZ_VMHE01000010.1"/>
</dbReference>
<dbReference type="Pfam" id="PF07687">
    <property type="entry name" value="M20_dimer"/>
    <property type="match status" value="1"/>
</dbReference>
<gene>
    <name evidence="5" type="ORF">FPQ13_07085</name>
</gene>
<evidence type="ECO:0000256" key="2">
    <source>
        <dbReference type="ARBA" id="ARBA00022723"/>
    </source>
</evidence>
<dbReference type="PANTHER" id="PTHR43270:SF12">
    <property type="entry name" value="SUCCINYL-DIAMINOPIMELATE DESUCCINYLASE"/>
    <property type="match status" value="1"/>
</dbReference>
<evidence type="ECO:0000256" key="1">
    <source>
        <dbReference type="ARBA" id="ARBA00022670"/>
    </source>
</evidence>
<evidence type="ECO:0000313" key="6">
    <source>
        <dbReference type="Proteomes" id="UP000316425"/>
    </source>
</evidence>
<proteinExistence type="predicted"/>
<dbReference type="InterPro" id="IPR002933">
    <property type="entry name" value="Peptidase_M20"/>
</dbReference>
<dbReference type="SUPFAM" id="SSF53187">
    <property type="entry name" value="Zn-dependent exopeptidases"/>
    <property type="match status" value="1"/>
</dbReference>
<reference evidence="5 6" key="1">
    <citation type="submission" date="2019-07" db="EMBL/GenBank/DDBJ databases">
        <title>Allobacillus sp. nov. SKP isolated from shrimp paste of Euphausiacea.</title>
        <authorList>
            <person name="Kanchanasin P."/>
            <person name="Tanasupawat S."/>
            <person name="Shi W."/>
            <person name="Wu L."/>
            <person name="Ma J."/>
        </authorList>
    </citation>
    <scope>NUCLEOTIDE SEQUENCE [LARGE SCALE GENOMIC DNA]</scope>
    <source>
        <strain evidence="5 6">SKP4-8</strain>
    </source>
</reference>
<dbReference type="GO" id="GO:0008233">
    <property type="term" value="F:peptidase activity"/>
    <property type="evidence" value="ECO:0007669"/>
    <property type="project" value="UniProtKB-KW"/>
</dbReference>
<dbReference type="Proteomes" id="UP000316425">
    <property type="component" value="Unassembled WGS sequence"/>
</dbReference>
<accession>A0A556PLQ6</accession>
<dbReference type="AlphaFoldDB" id="A0A556PLQ6"/>
<dbReference type="InterPro" id="IPR011650">
    <property type="entry name" value="Peptidase_M20_dimer"/>
</dbReference>
<dbReference type="EMBL" id="VMHE01000010">
    <property type="protein sequence ID" value="TSJ65324.1"/>
    <property type="molecule type" value="Genomic_DNA"/>
</dbReference>
<dbReference type="InterPro" id="IPR051458">
    <property type="entry name" value="Cyt/Met_Dipeptidase"/>
</dbReference>
<keyword evidence="1" id="KW-0645">Protease</keyword>
<dbReference type="NCBIfam" id="NF006579">
    <property type="entry name" value="PRK09104.1"/>
    <property type="match status" value="1"/>
</dbReference>
<comment type="caution">
    <text evidence="5">The sequence shown here is derived from an EMBL/GenBank/DDBJ whole genome shotgun (WGS) entry which is preliminary data.</text>
</comment>
<dbReference type="Pfam" id="PF01546">
    <property type="entry name" value="Peptidase_M20"/>
    <property type="match status" value="1"/>
</dbReference>
<protein>
    <submittedName>
        <fullName evidence="5">Dipeptidase</fullName>
    </submittedName>
</protein>
<evidence type="ECO:0000256" key="3">
    <source>
        <dbReference type="ARBA" id="ARBA00022801"/>
    </source>
</evidence>
<name>A0A556PLQ6_9BACI</name>